<comment type="subunit">
    <text evidence="2">Homodimer.</text>
</comment>
<keyword evidence="10" id="KW-1185">Reference proteome</keyword>
<dbReference type="PANTHER" id="PTHR47779">
    <property type="entry name" value="SYNTHASE (CCG-9), PUTATIVE (AFU_ORTHOLOGUE AFUA_3G12100)-RELATED"/>
    <property type="match status" value="1"/>
</dbReference>
<dbReference type="EMBL" id="CAJNBJ010000016">
    <property type="protein sequence ID" value="CAE6761080.1"/>
    <property type="molecule type" value="Genomic_DNA"/>
</dbReference>
<dbReference type="Pfam" id="PF00534">
    <property type="entry name" value="Glycos_transf_1"/>
    <property type="match status" value="1"/>
</dbReference>
<reference evidence="9 10" key="1">
    <citation type="submission" date="2021-02" db="EMBL/GenBank/DDBJ databases">
        <authorList>
            <person name="Han P."/>
        </authorList>
    </citation>
    <scope>NUCLEOTIDE SEQUENCE [LARGE SCALE GENOMIC DNA]</scope>
    <source>
        <strain evidence="9">Candidatus Nitrospira sp. ZN2</strain>
    </source>
</reference>
<sequence length="424" mass="46919">MDIQTQLPKVGVGRRCGAILANLGGYRGLLSEEMYEELTALAKSVQGARICHVNSTAAGGGVAELLARYIPMLQALGVQADWRLIHGEPEFFAITKSFHNALQGGHYGLGKAEQDLYLTVNERSAKALGNDYDLYIVHDPQPAAIRHFAGPRGAKWIWRCHIDSSAPDKDVSHFLRPLLEEYEAVVFTMDQFVLPQLASKRIAFIAPAIDPLATKNMELSADLCRRVIVDSGVDPTRPLLLQVSRFDPWKDPLGVVRAYRLVKEELPGVQLVLIGAMAGDDPEGWEILDRVEEEAANDPDLFVFTNLSGVGSMEVNAFQRGSDVVIQKSLREGFGLVVSEALWKEKPVVAGNTGGIPMQFPEPFQKHLVDNVEGCAERALHLLQHPGERGDFGRAGREHVRQHFLMPRLVRDELRLIRQVLGTT</sequence>
<dbReference type="PANTHER" id="PTHR47779:SF1">
    <property type="entry name" value="SYNTHASE (CCG-9), PUTATIVE (AFU_ORTHOLOGUE AFUA_3G12100)-RELATED"/>
    <property type="match status" value="1"/>
</dbReference>
<comment type="caution">
    <text evidence="9">The sequence shown here is derived from an EMBL/GenBank/DDBJ whole genome shotgun (WGS) entry which is preliminary data.</text>
</comment>
<name>A0ABN7LNT5_9BACT</name>
<dbReference type="InterPro" id="IPR052078">
    <property type="entry name" value="Trehalose_Metab_GTase"/>
</dbReference>
<dbReference type="Proteomes" id="UP000675880">
    <property type="component" value="Unassembled WGS sequence"/>
</dbReference>
<protein>
    <submittedName>
        <fullName evidence="9">Trehalose synthase</fullName>
        <ecNumber evidence="9">2.4.1.245</ecNumber>
    </submittedName>
</protein>
<dbReference type="RefSeq" id="WP_213042781.1">
    <property type="nucleotide sequence ID" value="NZ_CAJNBJ010000016.1"/>
</dbReference>
<feature type="domain" description="Glycosyl transferase family 1" evidence="7">
    <location>
        <begin position="231"/>
        <end position="398"/>
    </location>
</feature>
<comment type="similarity">
    <text evidence="1">Belongs to the glycosyltransferase group 1 family. Glycosyltransferase 4 subfamily.</text>
</comment>
<accession>A0ABN7LNT5</accession>
<dbReference type="InterPro" id="IPR049438">
    <property type="entry name" value="TreT_GT1"/>
</dbReference>
<feature type="domain" description="Trehalose synthase N-terminal" evidence="8">
    <location>
        <begin position="52"/>
        <end position="193"/>
    </location>
</feature>
<dbReference type="EC" id="2.4.1.245" evidence="9"/>
<evidence type="ECO:0000256" key="3">
    <source>
        <dbReference type="ARBA" id="ARBA00022526"/>
    </source>
</evidence>
<dbReference type="Pfam" id="PF21269">
    <property type="entry name" value="TreT_GT1"/>
    <property type="match status" value="1"/>
</dbReference>
<evidence type="ECO:0000256" key="1">
    <source>
        <dbReference type="ARBA" id="ARBA00009481"/>
    </source>
</evidence>
<evidence type="ECO:0000259" key="7">
    <source>
        <dbReference type="Pfam" id="PF00534"/>
    </source>
</evidence>
<keyword evidence="5 9" id="KW-0808">Transferase</keyword>
<evidence type="ECO:0000313" key="10">
    <source>
        <dbReference type="Proteomes" id="UP000675880"/>
    </source>
</evidence>
<evidence type="ECO:0000256" key="4">
    <source>
        <dbReference type="ARBA" id="ARBA00022676"/>
    </source>
</evidence>
<keyword evidence="4 9" id="KW-0328">Glycosyltransferase</keyword>
<dbReference type="Gene3D" id="3.40.50.2000">
    <property type="entry name" value="Glycogen Phosphorylase B"/>
    <property type="match status" value="2"/>
</dbReference>
<evidence type="ECO:0000256" key="6">
    <source>
        <dbReference type="ARBA" id="ARBA00023277"/>
    </source>
</evidence>
<dbReference type="SUPFAM" id="SSF53756">
    <property type="entry name" value="UDP-Glycosyltransferase/glycogen phosphorylase"/>
    <property type="match status" value="1"/>
</dbReference>
<gene>
    <name evidence="9" type="primary">treT</name>
    <name evidence="9" type="ORF">NSPZN2_30649</name>
</gene>
<evidence type="ECO:0000256" key="5">
    <source>
        <dbReference type="ARBA" id="ARBA00022679"/>
    </source>
</evidence>
<keyword evidence="3" id="KW-0313">Glucose metabolism</keyword>
<proteinExistence type="inferred from homology"/>
<organism evidence="9 10">
    <name type="scientific">Nitrospira defluvii</name>
    <dbReference type="NCBI Taxonomy" id="330214"/>
    <lineage>
        <taxon>Bacteria</taxon>
        <taxon>Pseudomonadati</taxon>
        <taxon>Nitrospirota</taxon>
        <taxon>Nitrospiria</taxon>
        <taxon>Nitrospirales</taxon>
        <taxon>Nitrospiraceae</taxon>
        <taxon>Nitrospira</taxon>
    </lineage>
</organism>
<dbReference type="InterPro" id="IPR001296">
    <property type="entry name" value="Glyco_trans_1"/>
</dbReference>
<evidence type="ECO:0000259" key="8">
    <source>
        <dbReference type="Pfam" id="PF21269"/>
    </source>
</evidence>
<dbReference type="GO" id="GO:0102986">
    <property type="term" value="F:trehalose synthase activity"/>
    <property type="evidence" value="ECO:0007669"/>
    <property type="project" value="UniProtKB-EC"/>
</dbReference>
<keyword evidence="6" id="KW-0119">Carbohydrate metabolism</keyword>
<evidence type="ECO:0000256" key="2">
    <source>
        <dbReference type="ARBA" id="ARBA00011738"/>
    </source>
</evidence>
<evidence type="ECO:0000313" key="9">
    <source>
        <dbReference type="EMBL" id="CAE6761080.1"/>
    </source>
</evidence>